<keyword evidence="3" id="KW-1185">Reference proteome</keyword>
<dbReference type="Proteomes" id="UP000284177">
    <property type="component" value="Unassembled WGS sequence"/>
</dbReference>
<accession>A0A419TAM5</accession>
<dbReference type="InterPro" id="IPR050535">
    <property type="entry name" value="DNA_Repair-Maintenance_Comp"/>
</dbReference>
<dbReference type="GO" id="GO:0016787">
    <property type="term" value="F:hydrolase activity"/>
    <property type="evidence" value="ECO:0007669"/>
    <property type="project" value="InterPro"/>
</dbReference>
<dbReference type="EMBL" id="MCIB01000001">
    <property type="protein sequence ID" value="RKD34497.1"/>
    <property type="molecule type" value="Genomic_DNA"/>
</dbReference>
<dbReference type="AlphaFoldDB" id="A0A419TAM5"/>
<evidence type="ECO:0000259" key="1">
    <source>
        <dbReference type="Pfam" id="PF00149"/>
    </source>
</evidence>
<dbReference type="Gene3D" id="3.60.21.10">
    <property type="match status" value="1"/>
</dbReference>
<gene>
    <name evidence="2" type="ORF">BET03_01310</name>
</gene>
<sequence>MKLLFFTDTHIRGTTPRNRKDNLIETLETKFKEILYISKEHDVDFILHGGDLFDRPDISPSIVRKFALILNSFHIPIYAIAGNHDIYGHNIDTLHRTMLGLFDAIGIIKLIKQDEVVFLSRDNIKVQLTGQSYKYNIDSKTNKNSYIINKKDDDVDYAIHIVHGMLLDKPFIEGIPYTLIDDILDTKADITLSGHYHSGFGVKEIEGKYFINPGSVIRITNSLREIDRTPKVVLIKLDKDINIDLIPLKTAKPGKEILDRSHIEMAMLKNERIVEFKQSIDSSADFEKLDIDHIVNSLAQTEGVSDSVKKEALMRIGNAQMYYEEDEDE</sequence>
<dbReference type="RefSeq" id="WP_120166455.1">
    <property type="nucleotide sequence ID" value="NZ_MCIB01000001.1"/>
</dbReference>
<reference evidence="2 3" key="1">
    <citation type="submission" date="2016-08" db="EMBL/GenBank/DDBJ databases">
        <title>Novel Firmicutes and Novel Genomes.</title>
        <authorList>
            <person name="Poppleton D.I."/>
            <person name="Gribaldo S."/>
        </authorList>
    </citation>
    <scope>NUCLEOTIDE SEQUENCE [LARGE SCALE GENOMIC DNA]</scope>
    <source>
        <strain evidence="2 3">CTT3</strain>
    </source>
</reference>
<dbReference type="OrthoDB" id="9773856at2"/>
<feature type="domain" description="Calcineurin-like phosphoesterase" evidence="1">
    <location>
        <begin position="1"/>
        <end position="198"/>
    </location>
</feature>
<evidence type="ECO:0000313" key="2">
    <source>
        <dbReference type="EMBL" id="RKD34497.1"/>
    </source>
</evidence>
<dbReference type="InterPro" id="IPR029052">
    <property type="entry name" value="Metallo-depent_PP-like"/>
</dbReference>
<dbReference type="PANTHER" id="PTHR30337:SF0">
    <property type="entry name" value="NUCLEASE SBCCD SUBUNIT D"/>
    <property type="match status" value="1"/>
</dbReference>
<comment type="caution">
    <text evidence="2">The sequence shown here is derived from an EMBL/GenBank/DDBJ whole genome shotgun (WGS) entry which is preliminary data.</text>
</comment>
<dbReference type="PANTHER" id="PTHR30337">
    <property type="entry name" value="COMPONENT OF ATP-DEPENDENT DSDNA EXONUCLEASE"/>
    <property type="match status" value="1"/>
</dbReference>
<proteinExistence type="predicted"/>
<protein>
    <submittedName>
        <fullName evidence="2">Metallophosphoesterase</fullName>
    </submittedName>
</protein>
<dbReference type="SUPFAM" id="SSF56300">
    <property type="entry name" value="Metallo-dependent phosphatases"/>
    <property type="match status" value="1"/>
</dbReference>
<organism evidence="2 3">
    <name type="scientific">Thermohalobacter berrensis</name>
    <dbReference type="NCBI Taxonomy" id="99594"/>
    <lineage>
        <taxon>Bacteria</taxon>
        <taxon>Bacillati</taxon>
        <taxon>Bacillota</taxon>
        <taxon>Tissierellia</taxon>
        <taxon>Tissierellales</taxon>
        <taxon>Thermohalobacteraceae</taxon>
        <taxon>Thermohalobacter</taxon>
    </lineage>
</organism>
<dbReference type="Pfam" id="PF00149">
    <property type="entry name" value="Metallophos"/>
    <property type="match status" value="1"/>
</dbReference>
<evidence type="ECO:0000313" key="3">
    <source>
        <dbReference type="Proteomes" id="UP000284177"/>
    </source>
</evidence>
<name>A0A419TAM5_9FIRM</name>
<dbReference type="InterPro" id="IPR004843">
    <property type="entry name" value="Calcineurin-like_PHP"/>
</dbReference>